<dbReference type="Pfam" id="PF13391">
    <property type="entry name" value="HNH_2"/>
    <property type="match status" value="1"/>
</dbReference>
<gene>
    <name evidence="2" type="ORF">FB45DRAFT_881820</name>
</gene>
<evidence type="ECO:0000313" key="3">
    <source>
        <dbReference type="Proteomes" id="UP001221142"/>
    </source>
</evidence>
<comment type="caution">
    <text evidence="2">The sequence shown here is derived from an EMBL/GenBank/DDBJ whole genome shotgun (WGS) entry which is preliminary data.</text>
</comment>
<keyword evidence="3" id="KW-1185">Reference proteome</keyword>
<dbReference type="AlphaFoldDB" id="A0AAD7F7R3"/>
<evidence type="ECO:0000259" key="1">
    <source>
        <dbReference type="Pfam" id="PF13391"/>
    </source>
</evidence>
<dbReference type="Proteomes" id="UP001221142">
    <property type="component" value="Unassembled WGS sequence"/>
</dbReference>
<feature type="domain" description="HNH nuclease" evidence="1">
    <location>
        <begin position="197"/>
        <end position="288"/>
    </location>
</feature>
<accession>A0AAD7F7R3</accession>
<organism evidence="2 3">
    <name type="scientific">Roridomyces roridus</name>
    <dbReference type="NCBI Taxonomy" id="1738132"/>
    <lineage>
        <taxon>Eukaryota</taxon>
        <taxon>Fungi</taxon>
        <taxon>Dikarya</taxon>
        <taxon>Basidiomycota</taxon>
        <taxon>Agaricomycotina</taxon>
        <taxon>Agaricomycetes</taxon>
        <taxon>Agaricomycetidae</taxon>
        <taxon>Agaricales</taxon>
        <taxon>Marasmiineae</taxon>
        <taxon>Mycenaceae</taxon>
        <taxon>Roridomyces</taxon>
    </lineage>
</organism>
<reference evidence="2" key="1">
    <citation type="submission" date="2023-03" db="EMBL/GenBank/DDBJ databases">
        <title>Massive genome expansion in bonnet fungi (Mycena s.s.) driven by repeated elements and novel gene families across ecological guilds.</title>
        <authorList>
            <consortium name="Lawrence Berkeley National Laboratory"/>
            <person name="Harder C.B."/>
            <person name="Miyauchi S."/>
            <person name="Viragh M."/>
            <person name="Kuo A."/>
            <person name="Thoen E."/>
            <person name="Andreopoulos B."/>
            <person name="Lu D."/>
            <person name="Skrede I."/>
            <person name="Drula E."/>
            <person name="Henrissat B."/>
            <person name="Morin E."/>
            <person name="Kohler A."/>
            <person name="Barry K."/>
            <person name="LaButti K."/>
            <person name="Morin E."/>
            <person name="Salamov A."/>
            <person name="Lipzen A."/>
            <person name="Mereny Z."/>
            <person name="Hegedus B."/>
            <person name="Baldrian P."/>
            <person name="Stursova M."/>
            <person name="Weitz H."/>
            <person name="Taylor A."/>
            <person name="Grigoriev I.V."/>
            <person name="Nagy L.G."/>
            <person name="Martin F."/>
            <person name="Kauserud H."/>
        </authorList>
    </citation>
    <scope>NUCLEOTIDE SEQUENCE</scope>
    <source>
        <strain evidence="2">9284</strain>
    </source>
</reference>
<dbReference type="InterPro" id="IPR003615">
    <property type="entry name" value="HNH_nuc"/>
</dbReference>
<sequence>MSFWKSPKCVLPRFRDIGSSYEYLNEEQRNVHIWNSRAESFDHSGAADRIQLVAGTHVEPQGARALDASTLYRWLKFLCEKTATVLDFEEDDGFENTRDFILYRIADPRAYNLPAVANLNPGDQVRSFQGHNPIILAGHYMMVRVGSTGLSAHKFMPRAPFLGRRRVSRSATGTSSAIKSGRVEQTRLHIRMRDMKCRVTAQAAPQRTRGVNFTGLEGAHIYPLHAAAQFEKVFPHDTRHSTALYKDNRYRMDIPKKPKSKEIDIVQNVILLRADIHAQFDAYEFSFDRRWVPGNTTRMQWVVRFFEKDGAASIIKDRALGLGVDNVLKYHGLLYAIRCSPRSSCSSSHPPPKYLALSSLKNRNLVHHFGEITKSEIWNNRRTVTLMAVPRCSHGAAAITASKVLIMMRSGGLIPPDSACMIPILNSCIY</sequence>
<dbReference type="EMBL" id="JARKIF010000146">
    <property type="protein sequence ID" value="KAJ7603414.1"/>
    <property type="molecule type" value="Genomic_DNA"/>
</dbReference>
<protein>
    <recommendedName>
        <fullName evidence="1">HNH nuclease domain-containing protein</fullName>
    </recommendedName>
</protein>
<name>A0AAD7F7R3_9AGAR</name>
<evidence type="ECO:0000313" key="2">
    <source>
        <dbReference type="EMBL" id="KAJ7603414.1"/>
    </source>
</evidence>
<proteinExistence type="predicted"/>